<dbReference type="EMBL" id="LR031574">
    <property type="protein sequence ID" value="VDC95077.1"/>
    <property type="molecule type" value="Genomic_DNA"/>
</dbReference>
<feature type="region of interest" description="Disordered" evidence="1">
    <location>
        <begin position="180"/>
        <end position="204"/>
    </location>
</feature>
<evidence type="ECO:0000313" key="3">
    <source>
        <dbReference type="EMBL" id="VDC95077.1"/>
    </source>
</evidence>
<feature type="region of interest" description="Disordered" evidence="1">
    <location>
        <begin position="65"/>
        <end position="98"/>
    </location>
</feature>
<feature type="region of interest" description="Disordered" evidence="1">
    <location>
        <begin position="1"/>
        <end position="25"/>
    </location>
</feature>
<protein>
    <recommendedName>
        <fullName evidence="4">RPM1 interacting protein 13</fullName>
    </recommendedName>
</protein>
<dbReference type="PANTHER" id="PTHR33443:SF34">
    <property type="entry name" value="RPM1 INTERACTING PROTEIN 13"/>
    <property type="match status" value="1"/>
</dbReference>
<dbReference type="AlphaFoldDB" id="A0A3P6AV03"/>
<organism evidence="3">
    <name type="scientific">Brassica campestris</name>
    <name type="common">Field mustard</name>
    <dbReference type="NCBI Taxonomy" id="3711"/>
    <lineage>
        <taxon>Eukaryota</taxon>
        <taxon>Viridiplantae</taxon>
        <taxon>Streptophyta</taxon>
        <taxon>Embryophyta</taxon>
        <taxon>Tracheophyta</taxon>
        <taxon>Spermatophyta</taxon>
        <taxon>Magnoliopsida</taxon>
        <taxon>eudicotyledons</taxon>
        <taxon>Gunneridae</taxon>
        <taxon>Pentapetalae</taxon>
        <taxon>rosids</taxon>
        <taxon>malvids</taxon>
        <taxon>Brassicales</taxon>
        <taxon>Brassicaceae</taxon>
        <taxon>Brassiceae</taxon>
        <taxon>Brassica</taxon>
    </lineage>
</organism>
<evidence type="ECO:0000313" key="2">
    <source>
        <dbReference type="EMBL" id="CAG7900405.1"/>
    </source>
</evidence>
<dbReference type="Gramene" id="A07p00490.2_BraZ1">
    <property type="protein sequence ID" value="A07p00490.2_BraZ1.CDS"/>
    <property type="gene ID" value="A07g00490.2_BraZ1"/>
</dbReference>
<dbReference type="InterPro" id="IPR053234">
    <property type="entry name" value="RPM1_Interactor"/>
</dbReference>
<feature type="compositionally biased region" description="Acidic residues" evidence="1">
    <location>
        <begin position="12"/>
        <end position="25"/>
    </location>
</feature>
<name>A0A3P6AV03_BRACM</name>
<evidence type="ECO:0000256" key="1">
    <source>
        <dbReference type="SAM" id="MobiDB-lite"/>
    </source>
</evidence>
<dbReference type="Proteomes" id="UP000694005">
    <property type="component" value="Chromosome A07"/>
</dbReference>
<reference evidence="3" key="1">
    <citation type="submission" date="2018-11" db="EMBL/GenBank/DDBJ databases">
        <authorList>
            <consortium name="Genoscope - CEA"/>
            <person name="William W."/>
        </authorList>
    </citation>
    <scope>NUCLEOTIDE SEQUENCE</scope>
</reference>
<gene>
    <name evidence="3" type="ORF">BRAA07T27832Z</name>
    <name evidence="2" type="ORF">BRAPAZ1V2_A07P00490.2</name>
</gene>
<evidence type="ECO:0008006" key="4">
    <source>
        <dbReference type="Google" id="ProtNLM"/>
    </source>
</evidence>
<proteinExistence type="predicted"/>
<feature type="compositionally biased region" description="Basic and acidic residues" evidence="1">
    <location>
        <begin position="74"/>
        <end position="89"/>
    </location>
</feature>
<dbReference type="EMBL" id="LS974623">
    <property type="protein sequence ID" value="CAG7900405.1"/>
    <property type="molecule type" value="Genomic_DNA"/>
</dbReference>
<dbReference type="PANTHER" id="PTHR33443">
    <property type="entry name" value="ZGC:112980"/>
    <property type="match status" value="1"/>
</dbReference>
<sequence length="447" mass="49102">MGSGNHEVVDVSSDEEEEVDTRVDEDFDWLNDLSSDSTDVVEVLSEMKGSVDSLYRKPKALEDDDDDCVILDGDPDKTTKTDTDDKLAKDDDDDDDDDEVLVVGQKGEIACRDFPHPRHSCAKYSFNSTSHEKYCDMCHCYVCDIPAPCAYWCIAVSSIEHCHANDKEKIWRNQREFFRTGTMPTEPSPKPLPASPTVTRQIPPSPIPNIIRLSQNPLPGSMIGIRPCSSSSRVAANLSNVSARQRSPHNHGLQSLIGGRSNIIRKDRSSYSGANLRSRMASSGTRYSGNSVRVGLHTNGKVSQSTHHIPSVVAPPTITAEMYAQQQQQRSRQLNVPDYRAAVTGSQSNLYTQHSVQSKSVGQFQANAGLFAPPEPPLTTGGLQAQTVQQQPPGSNDNNVLQTKLSEVESWLMDSSNQVGLVSPLPEPVGEDNVSPLTFDFENFLND</sequence>
<accession>A0A3P6AV03</accession>